<evidence type="ECO:0000256" key="1">
    <source>
        <dbReference type="ARBA" id="ARBA00003543"/>
    </source>
</evidence>
<evidence type="ECO:0000256" key="14">
    <source>
        <dbReference type="ARBA" id="ARBA00031795"/>
    </source>
</evidence>
<comment type="subcellular location">
    <subcellularLocation>
        <location evidence="2 15">Cell membrane</location>
        <topology evidence="2 15">Peripheral membrane protein</topology>
    </subcellularLocation>
</comment>
<dbReference type="GO" id="GO:0046933">
    <property type="term" value="F:proton-transporting ATP synthase activity, rotational mechanism"/>
    <property type="evidence" value="ECO:0007669"/>
    <property type="project" value="UniProtKB-UniRule"/>
</dbReference>
<dbReference type="KEGG" id="pmai:CF386_03260"/>
<feature type="domain" description="ATP synthase epsilon subunit C-terminal" evidence="17">
    <location>
        <begin position="89"/>
        <end position="134"/>
    </location>
</feature>
<dbReference type="GO" id="GO:0045259">
    <property type="term" value="C:proton-transporting ATP synthase complex"/>
    <property type="evidence" value="ECO:0007669"/>
    <property type="project" value="UniProtKB-KW"/>
</dbReference>
<keyword evidence="6 15" id="KW-0813">Transport</keyword>
<keyword evidence="8 15" id="KW-0375">Hydrogen ion transport</keyword>
<dbReference type="SUPFAM" id="SSF51344">
    <property type="entry name" value="Epsilon subunit of F1F0-ATP synthase N-terminal domain"/>
    <property type="match status" value="1"/>
</dbReference>
<dbReference type="InterPro" id="IPR020546">
    <property type="entry name" value="ATP_synth_F1_dsu/esu_N"/>
</dbReference>
<evidence type="ECO:0000259" key="18">
    <source>
        <dbReference type="Pfam" id="PF02823"/>
    </source>
</evidence>
<evidence type="ECO:0000256" key="2">
    <source>
        <dbReference type="ARBA" id="ARBA00004202"/>
    </source>
</evidence>
<reference evidence="19 20" key="1">
    <citation type="journal article" date="2016" name="Int. J. Syst. Evol. Microbiol.">
        <title>Paraphotobacterium marinum gen. nov., sp. nov., a member of the family Vibrionaceae, isolated from surface seawater.</title>
        <authorList>
            <person name="Huang Z."/>
            <person name="Dong C."/>
            <person name="Shao Z."/>
        </authorList>
    </citation>
    <scope>NUCLEOTIDE SEQUENCE [LARGE SCALE GENOMIC DNA]</scope>
    <source>
        <strain evidence="19 20">NSCS20N07D</strain>
    </source>
</reference>
<dbReference type="Proteomes" id="UP000242175">
    <property type="component" value="Chromosome large"/>
</dbReference>
<dbReference type="FunFam" id="2.60.15.10:FF:000001">
    <property type="entry name" value="ATP synthase epsilon chain"/>
    <property type="match status" value="1"/>
</dbReference>
<dbReference type="PANTHER" id="PTHR13822:SF10">
    <property type="entry name" value="ATP SYNTHASE EPSILON CHAIN, CHLOROPLASTIC"/>
    <property type="match status" value="1"/>
</dbReference>
<dbReference type="InterPro" id="IPR036794">
    <property type="entry name" value="ATP_F1_dsu/esu_C_sf"/>
</dbReference>
<dbReference type="InterPro" id="IPR020547">
    <property type="entry name" value="ATP_synth_F1_esu_C"/>
</dbReference>
<evidence type="ECO:0000256" key="4">
    <source>
        <dbReference type="ARBA" id="ARBA00011648"/>
    </source>
</evidence>
<dbReference type="CDD" id="cd12152">
    <property type="entry name" value="F1-ATPase_delta"/>
    <property type="match status" value="1"/>
</dbReference>
<dbReference type="AlphaFoldDB" id="A0A220VCK6"/>
<proteinExistence type="inferred from homology"/>
<evidence type="ECO:0000256" key="3">
    <source>
        <dbReference type="ARBA" id="ARBA00005712"/>
    </source>
</evidence>
<dbReference type="GO" id="GO:0005886">
    <property type="term" value="C:plasma membrane"/>
    <property type="evidence" value="ECO:0007669"/>
    <property type="project" value="UniProtKB-SubCell"/>
</dbReference>
<dbReference type="RefSeq" id="WP_089073033.1">
    <property type="nucleotide sequence ID" value="NZ_CBCSAM010000012.1"/>
</dbReference>
<dbReference type="HAMAP" id="MF_00530">
    <property type="entry name" value="ATP_synth_epsil_bac"/>
    <property type="match status" value="1"/>
</dbReference>
<dbReference type="EMBL" id="CP022355">
    <property type="protein sequence ID" value="ASK78124.1"/>
    <property type="molecule type" value="Genomic_DNA"/>
</dbReference>
<comment type="subunit">
    <text evidence="4 15 16">F-type ATPases have 2 components, CF(1) - the catalytic core - and CF(0) - the membrane proton channel. CF(1) has five subunits: alpha(3), beta(3), gamma(1), delta(1), epsilon(1). CF(0) has three main subunits: a, b and c.</text>
</comment>
<evidence type="ECO:0000256" key="13">
    <source>
        <dbReference type="ARBA" id="ARBA00030215"/>
    </source>
</evidence>
<dbReference type="OrthoDB" id="9791445at2"/>
<keyword evidence="11 15" id="KW-0139">CF(1)</keyword>
<evidence type="ECO:0000256" key="12">
    <source>
        <dbReference type="ARBA" id="ARBA00023310"/>
    </source>
</evidence>
<dbReference type="InterPro" id="IPR036771">
    <property type="entry name" value="ATPsynth_dsu/esu_N"/>
</dbReference>
<evidence type="ECO:0000259" key="17">
    <source>
        <dbReference type="Pfam" id="PF00401"/>
    </source>
</evidence>
<evidence type="ECO:0000256" key="5">
    <source>
        <dbReference type="ARBA" id="ARBA00014480"/>
    </source>
</evidence>
<evidence type="ECO:0000256" key="7">
    <source>
        <dbReference type="ARBA" id="ARBA00022475"/>
    </source>
</evidence>
<keyword evidence="9 15" id="KW-0406">Ion transport</keyword>
<dbReference type="NCBIfam" id="NF001847">
    <property type="entry name" value="PRK00571.1-4"/>
    <property type="match status" value="1"/>
</dbReference>
<evidence type="ECO:0000256" key="15">
    <source>
        <dbReference type="HAMAP-Rule" id="MF_00530"/>
    </source>
</evidence>
<dbReference type="Pfam" id="PF00401">
    <property type="entry name" value="ATP-synt_DE"/>
    <property type="match status" value="1"/>
</dbReference>
<evidence type="ECO:0000256" key="16">
    <source>
        <dbReference type="RuleBase" id="RU003656"/>
    </source>
</evidence>
<dbReference type="PANTHER" id="PTHR13822">
    <property type="entry name" value="ATP SYNTHASE DELTA/EPSILON CHAIN"/>
    <property type="match status" value="1"/>
</dbReference>
<evidence type="ECO:0000256" key="8">
    <source>
        <dbReference type="ARBA" id="ARBA00022781"/>
    </source>
</evidence>
<dbReference type="GO" id="GO:0005524">
    <property type="term" value="F:ATP binding"/>
    <property type="evidence" value="ECO:0007669"/>
    <property type="project" value="UniProtKB-UniRule"/>
</dbReference>
<protein>
    <recommendedName>
        <fullName evidence="5 15">ATP synthase epsilon chain</fullName>
    </recommendedName>
    <alternativeName>
        <fullName evidence="14 15">ATP synthase F1 sector epsilon subunit</fullName>
    </alternativeName>
    <alternativeName>
        <fullName evidence="13 15">F-ATPase epsilon subunit</fullName>
    </alternativeName>
</protein>
<sequence>MAGITFLLEVVSAEKKLVSQQVENIRVTGTEGELGIYAGHTPLLTSIKPGLVKIKLKDGREEVIYLSGGVLEVQPNAVIILAETAIRGENLDKDKIEKARKQAEHLMTNSNSEIDFARASLDLENAMAKLRVIEMIKHRK</sequence>
<accession>A0A220VCK6</accession>
<keyword evidence="19" id="KW-0378">Hydrolase</keyword>
<comment type="similarity">
    <text evidence="3 15 16">Belongs to the ATPase epsilon chain family.</text>
</comment>
<keyword evidence="7 15" id="KW-1003">Cell membrane</keyword>
<dbReference type="GO" id="GO:0016787">
    <property type="term" value="F:hydrolase activity"/>
    <property type="evidence" value="ECO:0007669"/>
    <property type="project" value="UniProtKB-KW"/>
</dbReference>
<organism evidence="19 20">
    <name type="scientific">Paraphotobacterium marinum</name>
    <dbReference type="NCBI Taxonomy" id="1755811"/>
    <lineage>
        <taxon>Bacteria</taxon>
        <taxon>Pseudomonadati</taxon>
        <taxon>Pseudomonadota</taxon>
        <taxon>Gammaproteobacteria</taxon>
        <taxon>Vibrionales</taxon>
        <taxon>Vibrionaceae</taxon>
        <taxon>Paraphotobacterium</taxon>
    </lineage>
</organism>
<dbReference type="NCBIfam" id="TIGR01216">
    <property type="entry name" value="ATP_synt_epsi"/>
    <property type="match status" value="1"/>
</dbReference>
<keyword evidence="10 15" id="KW-0472">Membrane</keyword>
<evidence type="ECO:0000256" key="10">
    <source>
        <dbReference type="ARBA" id="ARBA00023136"/>
    </source>
</evidence>
<dbReference type="Pfam" id="PF02823">
    <property type="entry name" value="ATP-synt_DE_N"/>
    <property type="match status" value="1"/>
</dbReference>
<evidence type="ECO:0000256" key="9">
    <source>
        <dbReference type="ARBA" id="ARBA00023065"/>
    </source>
</evidence>
<keyword evidence="12 15" id="KW-0066">ATP synthesis</keyword>
<feature type="domain" description="ATP synthase F1 complex delta/epsilon subunit N-terminal" evidence="18">
    <location>
        <begin position="8"/>
        <end position="85"/>
    </location>
</feature>
<name>A0A220VCK6_9GAMM</name>
<evidence type="ECO:0000313" key="20">
    <source>
        <dbReference type="Proteomes" id="UP000242175"/>
    </source>
</evidence>
<dbReference type="SUPFAM" id="SSF46604">
    <property type="entry name" value="Epsilon subunit of F1F0-ATP synthase C-terminal domain"/>
    <property type="match status" value="1"/>
</dbReference>
<comment type="function">
    <text evidence="1 15">Produces ATP from ADP in the presence of a proton gradient across the membrane.</text>
</comment>
<keyword evidence="20" id="KW-1185">Reference proteome</keyword>
<evidence type="ECO:0000313" key="19">
    <source>
        <dbReference type="EMBL" id="ASK78124.1"/>
    </source>
</evidence>
<evidence type="ECO:0000256" key="6">
    <source>
        <dbReference type="ARBA" id="ARBA00022448"/>
    </source>
</evidence>
<dbReference type="InterPro" id="IPR001469">
    <property type="entry name" value="ATP_synth_F1_dsu/esu"/>
</dbReference>
<dbReference type="Gene3D" id="1.20.5.440">
    <property type="entry name" value="ATP synthase delta/epsilon subunit, C-terminal domain"/>
    <property type="match status" value="1"/>
</dbReference>
<evidence type="ECO:0000256" key="11">
    <source>
        <dbReference type="ARBA" id="ARBA00023196"/>
    </source>
</evidence>
<dbReference type="Gene3D" id="2.60.15.10">
    <property type="entry name" value="F0F1 ATP synthase delta/epsilon subunit, N-terminal"/>
    <property type="match status" value="1"/>
</dbReference>
<gene>
    <name evidence="15 19" type="primary">atpC</name>
    <name evidence="19" type="ORF">CF386_03260</name>
</gene>